<dbReference type="GeneID" id="81124348"/>
<dbReference type="RefSeq" id="WP_284032492.1">
    <property type="nucleotide sequence ID" value="NZ_CP126154.1"/>
</dbReference>
<organism evidence="2 3">
    <name type="scientific">Halobaculum lipolyticum</name>
    <dbReference type="NCBI Taxonomy" id="3032001"/>
    <lineage>
        <taxon>Archaea</taxon>
        <taxon>Methanobacteriati</taxon>
        <taxon>Methanobacteriota</taxon>
        <taxon>Stenosarchaea group</taxon>
        <taxon>Halobacteria</taxon>
        <taxon>Halobacteriales</taxon>
        <taxon>Haloferacaceae</taxon>
        <taxon>Halobaculum</taxon>
    </lineage>
</organism>
<sequence>MAVTAAGLCGLAGCSGSNESSTEGDPNTGQSASDGPFTAVSIEETALVIDVRDDADVGQVNVIAPDGSRIRSVEVVTGQTRVTVDIGVTYDPGTYEITTDSGESTSITLEPDLVIEELGVGANNLDVMPASLDNLRGHEATVVVRNRGSGPTGIRNLAFGGDVPRSSVELLSTSYRSGIADPEDGDDELDQVVVPAKSSVRLFSNTFPFLVSGGSMECSAEDQGSQAVVLVTSSVSGSTIEESFDISYNSTGDDCTVSVISKRV</sequence>
<dbReference type="AlphaFoldDB" id="A0ABD5WED8"/>
<gene>
    <name evidence="2" type="ORF">ACFQL9_12780</name>
</gene>
<accession>A0ABD5WED8</accession>
<feature type="region of interest" description="Disordered" evidence="1">
    <location>
        <begin position="14"/>
        <end position="36"/>
    </location>
</feature>
<proteinExistence type="predicted"/>
<protein>
    <recommendedName>
        <fullName evidence="4">DUF4382 domain-containing protein</fullName>
    </recommendedName>
</protein>
<evidence type="ECO:0008006" key="4">
    <source>
        <dbReference type="Google" id="ProtNLM"/>
    </source>
</evidence>
<evidence type="ECO:0000313" key="3">
    <source>
        <dbReference type="Proteomes" id="UP001596461"/>
    </source>
</evidence>
<evidence type="ECO:0000313" key="2">
    <source>
        <dbReference type="EMBL" id="MFC7070520.1"/>
    </source>
</evidence>
<keyword evidence="3" id="KW-1185">Reference proteome</keyword>
<dbReference type="EMBL" id="JBHTAH010000011">
    <property type="protein sequence ID" value="MFC7070520.1"/>
    <property type="molecule type" value="Genomic_DNA"/>
</dbReference>
<comment type="caution">
    <text evidence="2">The sequence shown here is derived from an EMBL/GenBank/DDBJ whole genome shotgun (WGS) entry which is preliminary data.</text>
</comment>
<reference evidence="2 3" key="1">
    <citation type="journal article" date="2019" name="Int. J. Syst. Evol. Microbiol.">
        <title>The Global Catalogue of Microorganisms (GCM) 10K type strain sequencing project: providing services to taxonomists for standard genome sequencing and annotation.</title>
        <authorList>
            <consortium name="The Broad Institute Genomics Platform"/>
            <consortium name="The Broad Institute Genome Sequencing Center for Infectious Disease"/>
            <person name="Wu L."/>
            <person name="Ma J."/>
        </authorList>
    </citation>
    <scope>NUCLEOTIDE SEQUENCE [LARGE SCALE GENOMIC DNA]</scope>
    <source>
        <strain evidence="2 3">DT31</strain>
    </source>
</reference>
<name>A0ABD5WED8_9EURY</name>
<feature type="compositionally biased region" description="Polar residues" evidence="1">
    <location>
        <begin position="18"/>
        <end position="33"/>
    </location>
</feature>
<dbReference type="Proteomes" id="UP001596461">
    <property type="component" value="Unassembled WGS sequence"/>
</dbReference>
<evidence type="ECO:0000256" key="1">
    <source>
        <dbReference type="SAM" id="MobiDB-lite"/>
    </source>
</evidence>